<name>A0A101M3D0_PICGL</name>
<dbReference type="AlphaFoldDB" id="A0A101M3D0"/>
<organism evidence="2">
    <name type="scientific">Picea glauca</name>
    <name type="common">White spruce</name>
    <name type="synonym">Pinus glauca</name>
    <dbReference type="NCBI Taxonomy" id="3330"/>
    <lineage>
        <taxon>Eukaryota</taxon>
        <taxon>Viridiplantae</taxon>
        <taxon>Streptophyta</taxon>
        <taxon>Embryophyta</taxon>
        <taxon>Tracheophyta</taxon>
        <taxon>Spermatophyta</taxon>
        <taxon>Pinopsida</taxon>
        <taxon>Pinidae</taxon>
        <taxon>Conifers I</taxon>
        <taxon>Pinales</taxon>
        <taxon>Pinaceae</taxon>
        <taxon>Picea</taxon>
    </lineage>
</organism>
<geneLocation type="mitochondrion" evidence="2"/>
<dbReference type="EMBL" id="LKAM01000001">
    <property type="protein sequence ID" value="KUM50177.1"/>
    <property type="molecule type" value="Genomic_DNA"/>
</dbReference>
<feature type="compositionally biased region" description="Polar residues" evidence="1">
    <location>
        <begin position="35"/>
        <end position="58"/>
    </location>
</feature>
<accession>A0A101M3D0</accession>
<keyword evidence="2" id="KW-0496">Mitochondrion</keyword>
<evidence type="ECO:0000313" key="2">
    <source>
        <dbReference type="EMBL" id="KUM50177.1"/>
    </source>
</evidence>
<reference evidence="2" key="1">
    <citation type="journal article" date="2015" name="Genome Biol. Evol.">
        <title>Organellar Genomes of White Spruce (Picea glauca): Assembly and Annotation.</title>
        <authorList>
            <person name="Jackman S.D."/>
            <person name="Warren R.L."/>
            <person name="Gibb E.A."/>
            <person name="Vandervalk B.P."/>
            <person name="Mohamadi H."/>
            <person name="Chu J."/>
            <person name="Raymond A."/>
            <person name="Pleasance S."/>
            <person name="Coope R."/>
            <person name="Wildung M.R."/>
            <person name="Ritland C.E."/>
            <person name="Bousquet J."/>
            <person name="Jones S.J."/>
            <person name="Bohlmann J."/>
            <person name="Birol I."/>
        </authorList>
    </citation>
    <scope>NUCLEOTIDE SEQUENCE [LARGE SCALE GENOMIC DNA]</scope>
    <source>
        <tissue evidence="2">Flushing bud</tissue>
    </source>
</reference>
<protein>
    <submittedName>
        <fullName evidence="2">Uncharacterized protein</fullName>
    </submittedName>
</protein>
<evidence type="ECO:0000256" key="1">
    <source>
        <dbReference type="SAM" id="MobiDB-lite"/>
    </source>
</evidence>
<proteinExistence type="predicted"/>
<gene>
    <name evidence="2" type="ORF">ABT39_MTgene20</name>
</gene>
<sequence length="68" mass="7584">MGVVVGVMGANTSRRRLHHLPRPLIPVNSSRRISSQSVELNEHMAQNTEKSPISSRQFNGKKRGPHIT</sequence>
<feature type="region of interest" description="Disordered" evidence="1">
    <location>
        <begin position="35"/>
        <end position="68"/>
    </location>
</feature>
<feature type="compositionally biased region" description="Basic residues" evidence="1">
    <location>
        <begin position="59"/>
        <end position="68"/>
    </location>
</feature>
<comment type="caution">
    <text evidence="2">The sequence shown here is derived from an EMBL/GenBank/DDBJ whole genome shotgun (WGS) entry which is preliminary data.</text>
</comment>